<dbReference type="GO" id="GO:0007040">
    <property type="term" value="P:lysosome organization"/>
    <property type="evidence" value="ECO:0007669"/>
    <property type="project" value="TreeGrafter"/>
</dbReference>
<evidence type="ECO:0000313" key="4">
    <source>
        <dbReference type="Proteomes" id="UP000095287"/>
    </source>
</evidence>
<dbReference type="GO" id="GO:0000149">
    <property type="term" value="F:SNARE binding"/>
    <property type="evidence" value="ECO:0007669"/>
    <property type="project" value="TreeGrafter"/>
</dbReference>
<dbReference type="GO" id="GO:0099078">
    <property type="term" value="C:BORC complex"/>
    <property type="evidence" value="ECO:0007669"/>
    <property type="project" value="TreeGrafter"/>
</dbReference>
<name>A0A1I7YI58_9BILA</name>
<protein>
    <recommendedName>
        <fullName evidence="3">Biogenesis of lysosome-related organelles complex 1 subunit 7</fullName>
    </recommendedName>
</protein>
<dbReference type="GO" id="GO:0016079">
    <property type="term" value="P:synaptic vesicle exocytosis"/>
    <property type="evidence" value="ECO:0007669"/>
    <property type="project" value="TreeGrafter"/>
</dbReference>
<dbReference type="GO" id="GO:2000300">
    <property type="term" value="P:regulation of synaptic vesicle exocytosis"/>
    <property type="evidence" value="ECO:0007669"/>
    <property type="project" value="TreeGrafter"/>
</dbReference>
<accession>A0A1I7YI58</accession>
<evidence type="ECO:0000313" key="5">
    <source>
        <dbReference type="WBParaSite" id="L893_g16355.t1"/>
    </source>
</evidence>
<comment type="similarity">
    <text evidence="1">Belongs to the SNAPIN family.</text>
</comment>
<dbReference type="GO" id="GO:0006886">
    <property type="term" value="P:intracellular protein transport"/>
    <property type="evidence" value="ECO:0007669"/>
    <property type="project" value="InterPro"/>
</dbReference>
<dbReference type="PANTHER" id="PTHR31305">
    <property type="entry name" value="SNARE-ASSOCIATED PROTEIN SNAPIN"/>
    <property type="match status" value="1"/>
</dbReference>
<dbReference type="AlphaFoldDB" id="A0A1I7YI58"/>
<dbReference type="GO" id="GO:0031083">
    <property type="term" value="C:BLOC-1 complex"/>
    <property type="evidence" value="ECO:0007669"/>
    <property type="project" value="InterPro"/>
</dbReference>
<dbReference type="Pfam" id="PF14712">
    <property type="entry name" value="Snapin_Pallidin"/>
    <property type="match status" value="1"/>
</dbReference>
<dbReference type="WBParaSite" id="L893_g16355.t1">
    <property type="protein sequence ID" value="L893_g16355.t1"/>
    <property type="gene ID" value="L893_g16355"/>
</dbReference>
<dbReference type="InterPro" id="IPR028119">
    <property type="entry name" value="Snapin/Pallidin/Snn1"/>
</dbReference>
<evidence type="ECO:0000256" key="1">
    <source>
        <dbReference type="ARBA" id="ARBA00006111"/>
    </source>
</evidence>
<dbReference type="InterPro" id="IPR017246">
    <property type="entry name" value="Snapin"/>
</dbReference>
<sequence length="127" mass="14080">MASESSSSEQVGGGNELTEGIMNVIGPAIHRLDEQVHNTRTSQVSLALQIDELSQYLKAINDEQSDVHYDLDVYVSKLDDSRRRVSNVSQTLLGIQERLSQLQRGIARESYAQKQNITTNTTDSSSL</sequence>
<evidence type="ECO:0000256" key="3">
    <source>
        <dbReference type="ARBA" id="ARBA00033330"/>
    </source>
</evidence>
<dbReference type="GO" id="GO:0008333">
    <property type="term" value="P:endosome to lysosome transport"/>
    <property type="evidence" value="ECO:0007669"/>
    <property type="project" value="TreeGrafter"/>
</dbReference>
<proteinExistence type="inferred from homology"/>
<keyword evidence="2" id="KW-0175">Coiled coil</keyword>
<dbReference type="PANTHER" id="PTHR31305:SF2">
    <property type="entry name" value="SNARE-ASSOCIATED PROTEIN SNAPIN"/>
    <property type="match status" value="1"/>
</dbReference>
<dbReference type="GO" id="GO:0008021">
    <property type="term" value="C:synaptic vesicle"/>
    <property type="evidence" value="ECO:0007669"/>
    <property type="project" value="TreeGrafter"/>
</dbReference>
<organism evidence="4 5">
    <name type="scientific">Steinernema glaseri</name>
    <dbReference type="NCBI Taxonomy" id="37863"/>
    <lineage>
        <taxon>Eukaryota</taxon>
        <taxon>Metazoa</taxon>
        <taxon>Ecdysozoa</taxon>
        <taxon>Nematoda</taxon>
        <taxon>Chromadorea</taxon>
        <taxon>Rhabditida</taxon>
        <taxon>Tylenchina</taxon>
        <taxon>Panagrolaimomorpha</taxon>
        <taxon>Strongyloidoidea</taxon>
        <taxon>Steinernematidae</taxon>
        <taxon>Steinernema</taxon>
    </lineage>
</organism>
<dbReference type="Proteomes" id="UP000095287">
    <property type="component" value="Unplaced"/>
</dbReference>
<evidence type="ECO:0000256" key="2">
    <source>
        <dbReference type="ARBA" id="ARBA00023054"/>
    </source>
</evidence>
<dbReference type="GO" id="GO:0032418">
    <property type="term" value="P:lysosome localization"/>
    <property type="evidence" value="ECO:0007669"/>
    <property type="project" value="TreeGrafter"/>
</dbReference>
<keyword evidence="4" id="KW-1185">Reference proteome</keyword>
<reference evidence="5" key="1">
    <citation type="submission" date="2016-11" db="UniProtKB">
        <authorList>
            <consortium name="WormBaseParasite"/>
        </authorList>
    </citation>
    <scope>IDENTIFICATION</scope>
</reference>